<comment type="caution">
    <text evidence="10">The sequence shown here is derived from an EMBL/GenBank/DDBJ whole genome shotgun (WGS) entry which is preliminary data.</text>
</comment>
<accession>A0ABQ3SWC4</accession>
<sequence length="60" mass="5687">MKTGGSPGALSGNPLQAPVGVPVHACGPAANAAAPPKPASGTTRMGARPSTVLPETPASE</sequence>
<comment type="subcellular location">
    <subcellularLocation>
        <location evidence="1">Secreted</location>
        <location evidence="1">Cell wall</location>
    </subcellularLocation>
</comment>
<organism evidence="10 11">
    <name type="scientific">Streptomyces nojiriensis</name>
    <dbReference type="NCBI Taxonomy" id="66374"/>
    <lineage>
        <taxon>Bacteria</taxon>
        <taxon>Bacillati</taxon>
        <taxon>Actinomycetota</taxon>
        <taxon>Actinomycetes</taxon>
        <taxon>Kitasatosporales</taxon>
        <taxon>Streptomycetaceae</taxon>
        <taxon>Streptomyces</taxon>
    </lineage>
</organism>
<reference evidence="11" key="1">
    <citation type="submission" date="2023-07" db="EMBL/GenBank/DDBJ databases">
        <title>Whole genome shotgun sequence of Streptomyces nojiriensis NBRC 13794.</title>
        <authorList>
            <person name="Komaki H."/>
            <person name="Tamura T."/>
        </authorList>
    </citation>
    <scope>NUCLEOTIDE SEQUENCE [LARGE SCALE GENOMIC DNA]</scope>
    <source>
        <strain evidence="11">NBRC 13794</strain>
    </source>
</reference>
<dbReference type="Pfam" id="PF03777">
    <property type="entry name" value="ChpA-C"/>
    <property type="match status" value="1"/>
</dbReference>
<evidence type="ECO:0000256" key="5">
    <source>
        <dbReference type="ARBA" id="ARBA00022889"/>
    </source>
</evidence>
<dbReference type="RefSeq" id="WP_189735362.1">
    <property type="nucleotide sequence ID" value="NZ_BMRL01000003.1"/>
</dbReference>
<keyword evidence="3" id="KW-0964">Secreted</keyword>
<keyword evidence="2" id="KW-0134">Cell wall</keyword>
<dbReference type="InterPro" id="IPR005528">
    <property type="entry name" value="ChpA-H"/>
</dbReference>
<evidence type="ECO:0000256" key="7">
    <source>
        <dbReference type="PROSITE-ProRule" id="PRU01232"/>
    </source>
</evidence>
<evidence type="ECO:0000256" key="8">
    <source>
        <dbReference type="SAM" id="MobiDB-lite"/>
    </source>
</evidence>
<evidence type="ECO:0000256" key="1">
    <source>
        <dbReference type="ARBA" id="ARBA00004191"/>
    </source>
</evidence>
<name>A0ABQ3SWC4_9ACTN</name>
<evidence type="ECO:0000256" key="2">
    <source>
        <dbReference type="ARBA" id="ARBA00022512"/>
    </source>
</evidence>
<keyword evidence="11" id="KW-1185">Reference proteome</keyword>
<evidence type="ECO:0000256" key="4">
    <source>
        <dbReference type="ARBA" id="ARBA00022729"/>
    </source>
</evidence>
<protein>
    <recommendedName>
        <fullName evidence="9">Chaplin domain-containing protein</fullName>
    </recommendedName>
</protein>
<gene>
    <name evidence="10" type="ORF">Snoj_63640</name>
</gene>
<keyword evidence="6 7" id="KW-0034">Amyloid</keyword>
<dbReference type="PROSITE" id="PS51884">
    <property type="entry name" value="CHAPLIN"/>
    <property type="match status" value="1"/>
</dbReference>
<feature type="domain" description="Chaplin" evidence="9">
    <location>
        <begin position="6"/>
        <end position="46"/>
    </location>
</feature>
<dbReference type="Proteomes" id="UP000613974">
    <property type="component" value="Unassembled WGS sequence"/>
</dbReference>
<evidence type="ECO:0000256" key="6">
    <source>
        <dbReference type="ARBA" id="ARBA00023087"/>
    </source>
</evidence>
<evidence type="ECO:0000313" key="10">
    <source>
        <dbReference type="EMBL" id="GHI72446.1"/>
    </source>
</evidence>
<evidence type="ECO:0000259" key="9">
    <source>
        <dbReference type="PROSITE" id="PS51884"/>
    </source>
</evidence>
<keyword evidence="4" id="KW-0732">Signal</keyword>
<dbReference type="GeneID" id="95590683"/>
<keyword evidence="5" id="KW-0130">Cell adhesion</keyword>
<evidence type="ECO:0000313" key="11">
    <source>
        <dbReference type="Proteomes" id="UP000613974"/>
    </source>
</evidence>
<evidence type="ECO:0000256" key="3">
    <source>
        <dbReference type="ARBA" id="ARBA00022525"/>
    </source>
</evidence>
<proteinExistence type="predicted"/>
<feature type="region of interest" description="Disordered" evidence="8">
    <location>
        <begin position="28"/>
        <end position="60"/>
    </location>
</feature>
<dbReference type="EMBL" id="BNEC01000005">
    <property type="protein sequence ID" value="GHI72446.1"/>
    <property type="molecule type" value="Genomic_DNA"/>
</dbReference>